<sequence>MRLRSFKLESSGCVTSASLLFVFRFDSPPHKLPPVLNSVAWRRNEFVDRRDRRFLDVLFYLGPRCVTNYVSTSHKSGALRASLTHNQYENWIDTDKSYLKYYEGGI</sequence>
<name>A0A4C1XYG5_EUMVA</name>
<gene>
    <name evidence="1" type="ORF">EVAR_57596_1</name>
</gene>
<dbReference type="Proteomes" id="UP000299102">
    <property type="component" value="Unassembled WGS sequence"/>
</dbReference>
<organism evidence="1 2">
    <name type="scientific">Eumeta variegata</name>
    <name type="common">Bagworm moth</name>
    <name type="synonym">Eumeta japonica</name>
    <dbReference type="NCBI Taxonomy" id="151549"/>
    <lineage>
        <taxon>Eukaryota</taxon>
        <taxon>Metazoa</taxon>
        <taxon>Ecdysozoa</taxon>
        <taxon>Arthropoda</taxon>
        <taxon>Hexapoda</taxon>
        <taxon>Insecta</taxon>
        <taxon>Pterygota</taxon>
        <taxon>Neoptera</taxon>
        <taxon>Endopterygota</taxon>
        <taxon>Lepidoptera</taxon>
        <taxon>Glossata</taxon>
        <taxon>Ditrysia</taxon>
        <taxon>Tineoidea</taxon>
        <taxon>Psychidae</taxon>
        <taxon>Oiketicinae</taxon>
        <taxon>Eumeta</taxon>
    </lineage>
</organism>
<accession>A0A4C1XYG5</accession>
<reference evidence="1 2" key="1">
    <citation type="journal article" date="2019" name="Commun. Biol.">
        <title>The bagworm genome reveals a unique fibroin gene that provides high tensile strength.</title>
        <authorList>
            <person name="Kono N."/>
            <person name="Nakamura H."/>
            <person name="Ohtoshi R."/>
            <person name="Tomita M."/>
            <person name="Numata K."/>
            <person name="Arakawa K."/>
        </authorList>
    </citation>
    <scope>NUCLEOTIDE SEQUENCE [LARGE SCALE GENOMIC DNA]</scope>
</reference>
<evidence type="ECO:0000313" key="2">
    <source>
        <dbReference type="Proteomes" id="UP000299102"/>
    </source>
</evidence>
<dbReference type="EMBL" id="BGZK01001006">
    <property type="protein sequence ID" value="GBP68270.1"/>
    <property type="molecule type" value="Genomic_DNA"/>
</dbReference>
<evidence type="ECO:0000313" key="1">
    <source>
        <dbReference type="EMBL" id="GBP68270.1"/>
    </source>
</evidence>
<comment type="caution">
    <text evidence="1">The sequence shown here is derived from an EMBL/GenBank/DDBJ whole genome shotgun (WGS) entry which is preliminary data.</text>
</comment>
<protein>
    <submittedName>
        <fullName evidence="1">Uncharacterized protein</fullName>
    </submittedName>
</protein>
<proteinExistence type="predicted"/>
<dbReference type="AlphaFoldDB" id="A0A4C1XYG5"/>
<keyword evidence="2" id="KW-1185">Reference proteome</keyword>